<dbReference type="PANTHER" id="PTHR21666:SF270">
    <property type="entry name" value="MUREIN HYDROLASE ACTIVATOR ENVC"/>
    <property type="match status" value="1"/>
</dbReference>
<dbReference type="RefSeq" id="WP_344717819.1">
    <property type="nucleotide sequence ID" value="NZ_BAAAUS010000001.1"/>
</dbReference>
<dbReference type="EC" id="3.4.24.-" evidence="2"/>
<dbReference type="Proteomes" id="UP001597114">
    <property type="component" value="Unassembled WGS sequence"/>
</dbReference>
<proteinExistence type="predicted"/>
<evidence type="ECO:0000313" key="2">
    <source>
        <dbReference type="EMBL" id="MFD1519755.1"/>
    </source>
</evidence>
<protein>
    <submittedName>
        <fullName evidence="2">M23 family metallopeptidase</fullName>
        <ecNumber evidence="2">3.4.24.-</ecNumber>
    </submittedName>
</protein>
<keyword evidence="3" id="KW-1185">Reference proteome</keyword>
<keyword evidence="2" id="KW-0378">Hydrolase</keyword>
<dbReference type="Pfam" id="PF01551">
    <property type="entry name" value="Peptidase_M23"/>
    <property type="match status" value="1"/>
</dbReference>
<dbReference type="Gene3D" id="2.70.70.10">
    <property type="entry name" value="Glucose Permease (Domain IIA)"/>
    <property type="match status" value="1"/>
</dbReference>
<dbReference type="InterPro" id="IPR050570">
    <property type="entry name" value="Cell_wall_metabolism_enzyme"/>
</dbReference>
<dbReference type="InterPro" id="IPR011055">
    <property type="entry name" value="Dup_hybrid_motif"/>
</dbReference>
<dbReference type="InterPro" id="IPR016047">
    <property type="entry name" value="M23ase_b-sheet_dom"/>
</dbReference>
<name>A0ABW4F0J4_9PSEU</name>
<organism evidence="2 3">
    <name type="scientific">Pseudonocardia yunnanensis</name>
    <dbReference type="NCBI Taxonomy" id="58107"/>
    <lineage>
        <taxon>Bacteria</taxon>
        <taxon>Bacillati</taxon>
        <taxon>Actinomycetota</taxon>
        <taxon>Actinomycetes</taxon>
        <taxon>Pseudonocardiales</taxon>
        <taxon>Pseudonocardiaceae</taxon>
        <taxon>Pseudonocardia</taxon>
    </lineage>
</organism>
<feature type="domain" description="M23ase beta-sheet core" evidence="1">
    <location>
        <begin position="145"/>
        <end position="240"/>
    </location>
</feature>
<dbReference type="CDD" id="cd12797">
    <property type="entry name" value="M23_peptidase"/>
    <property type="match status" value="1"/>
</dbReference>
<dbReference type="GO" id="GO:0016787">
    <property type="term" value="F:hydrolase activity"/>
    <property type="evidence" value="ECO:0007669"/>
    <property type="project" value="UniProtKB-KW"/>
</dbReference>
<reference evidence="3" key="1">
    <citation type="journal article" date="2019" name="Int. J. Syst. Evol. Microbiol.">
        <title>The Global Catalogue of Microorganisms (GCM) 10K type strain sequencing project: providing services to taxonomists for standard genome sequencing and annotation.</title>
        <authorList>
            <consortium name="The Broad Institute Genomics Platform"/>
            <consortium name="The Broad Institute Genome Sequencing Center for Infectious Disease"/>
            <person name="Wu L."/>
            <person name="Ma J."/>
        </authorList>
    </citation>
    <scope>NUCLEOTIDE SEQUENCE [LARGE SCALE GENOMIC DNA]</scope>
    <source>
        <strain evidence="3">CCM 7043</strain>
    </source>
</reference>
<gene>
    <name evidence="2" type="ORF">ACFSJD_19830</name>
</gene>
<dbReference type="SUPFAM" id="SSF51261">
    <property type="entry name" value="Duplicated hybrid motif"/>
    <property type="match status" value="1"/>
</dbReference>
<comment type="caution">
    <text evidence="2">The sequence shown here is derived from an EMBL/GenBank/DDBJ whole genome shotgun (WGS) entry which is preliminary data.</text>
</comment>
<dbReference type="PANTHER" id="PTHR21666">
    <property type="entry name" value="PEPTIDASE-RELATED"/>
    <property type="match status" value="1"/>
</dbReference>
<dbReference type="EMBL" id="JBHUCO010000019">
    <property type="protein sequence ID" value="MFD1519755.1"/>
    <property type="molecule type" value="Genomic_DNA"/>
</dbReference>
<evidence type="ECO:0000313" key="3">
    <source>
        <dbReference type="Proteomes" id="UP001597114"/>
    </source>
</evidence>
<accession>A0ABW4F0J4</accession>
<evidence type="ECO:0000259" key="1">
    <source>
        <dbReference type="Pfam" id="PF01551"/>
    </source>
</evidence>
<sequence>MAGGAVAATGQHVLATALPAVVDGASALSLGINGLVGPDMDFRVAADAAPLVADPPPAAAVAGVDPAPVIADAASLVKVADLQRSVTDAAARSADQAAAKAEQAKAEAARTEQAKKVAPAAAVGRAIQMVTGRVTSGFGLRGGTTHQGLDIAAPIGTPIRVPIAGTVISSGPASGFGLWVRVRHADGTITVYGHINRSLVKVGQKVAAGQQIAEVGNRGESTGPHLHIEVVTPAGKKINPRPWLDQHGIRY</sequence>